<protein>
    <submittedName>
        <fullName evidence="1">Uncharacterized protein</fullName>
    </submittedName>
</protein>
<proteinExistence type="predicted"/>
<gene>
    <name evidence="1" type="ORF">FF38_06277</name>
</gene>
<name>A0A0L0C2T6_LUCCU</name>
<dbReference type="AlphaFoldDB" id="A0A0L0C2T6"/>
<evidence type="ECO:0000313" key="2">
    <source>
        <dbReference type="Proteomes" id="UP000037069"/>
    </source>
</evidence>
<reference evidence="1 2" key="1">
    <citation type="journal article" date="2015" name="Nat. Commun.">
        <title>Lucilia cuprina genome unlocks parasitic fly biology to underpin future interventions.</title>
        <authorList>
            <person name="Anstead C.A."/>
            <person name="Korhonen P.K."/>
            <person name="Young N.D."/>
            <person name="Hall R.S."/>
            <person name="Jex A.R."/>
            <person name="Murali S.C."/>
            <person name="Hughes D.S."/>
            <person name="Lee S.F."/>
            <person name="Perry T."/>
            <person name="Stroehlein A.J."/>
            <person name="Ansell B.R."/>
            <person name="Breugelmans B."/>
            <person name="Hofmann A."/>
            <person name="Qu J."/>
            <person name="Dugan S."/>
            <person name="Lee S.L."/>
            <person name="Chao H."/>
            <person name="Dinh H."/>
            <person name="Han Y."/>
            <person name="Doddapaneni H.V."/>
            <person name="Worley K.C."/>
            <person name="Muzny D.M."/>
            <person name="Ioannidis P."/>
            <person name="Waterhouse R.M."/>
            <person name="Zdobnov E.M."/>
            <person name="James P.J."/>
            <person name="Bagnall N.H."/>
            <person name="Kotze A.C."/>
            <person name="Gibbs R.A."/>
            <person name="Richards S."/>
            <person name="Batterham P."/>
            <person name="Gasser R.B."/>
        </authorList>
    </citation>
    <scope>NUCLEOTIDE SEQUENCE [LARGE SCALE GENOMIC DNA]</scope>
    <source>
        <strain evidence="1 2">LS</strain>
        <tissue evidence="1">Full body</tissue>
    </source>
</reference>
<accession>A0A0L0C2T6</accession>
<dbReference type="EMBL" id="JRES01001073">
    <property type="protein sequence ID" value="KNC25729.1"/>
    <property type="molecule type" value="Genomic_DNA"/>
</dbReference>
<evidence type="ECO:0000313" key="1">
    <source>
        <dbReference type="EMBL" id="KNC25729.1"/>
    </source>
</evidence>
<keyword evidence="2" id="KW-1185">Reference proteome</keyword>
<sequence length="214" mass="24935">MPRITSYGSGIIKYRKQNNFKRRISPVFDAIARRTYKSYNFSNALSIYERRQTLGRPITPNTVVSPQTPQELLFGPTQQRDNRRAHLTSSVVIEGIYKFVVPRVTSKNIHQRHRVCVKHAHVKTNPKDQPNLPKLFSSVMRATSKKLRFFRNSSALFSETTKDNSMNFVIHYFFYRESCMLKMTIDSQFPIAPIQIGHNSLKYINTNTKFCICH</sequence>
<organism evidence="1 2">
    <name type="scientific">Lucilia cuprina</name>
    <name type="common">Green bottle fly</name>
    <name type="synonym">Australian sheep blowfly</name>
    <dbReference type="NCBI Taxonomy" id="7375"/>
    <lineage>
        <taxon>Eukaryota</taxon>
        <taxon>Metazoa</taxon>
        <taxon>Ecdysozoa</taxon>
        <taxon>Arthropoda</taxon>
        <taxon>Hexapoda</taxon>
        <taxon>Insecta</taxon>
        <taxon>Pterygota</taxon>
        <taxon>Neoptera</taxon>
        <taxon>Endopterygota</taxon>
        <taxon>Diptera</taxon>
        <taxon>Brachycera</taxon>
        <taxon>Muscomorpha</taxon>
        <taxon>Oestroidea</taxon>
        <taxon>Calliphoridae</taxon>
        <taxon>Luciliinae</taxon>
        <taxon>Lucilia</taxon>
    </lineage>
</organism>
<comment type="caution">
    <text evidence="1">The sequence shown here is derived from an EMBL/GenBank/DDBJ whole genome shotgun (WGS) entry which is preliminary data.</text>
</comment>
<dbReference type="Proteomes" id="UP000037069">
    <property type="component" value="Unassembled WGS sequence"/>
</dbReference>